<feature type="region of interest" description="Disordered" evidence="1">
    <location>
        <begin position="25"/>
        <end position="51"/>
    </location>
</feature>
<dbReference type="AlphaFoldDB" id="A0AAV3X0Q0"/>
<reference evidence="2" key="1">
    <citation type="submission" date="2019-10" db="EMBL/GenBank/DDBJ databases">
        <title>Draft genome sequece of Microseira wollei NIES-4236.</title>
        <authorList>
            <person name="Yamaguchi H."/>
            <person name="Suzuki S."/>
            <person name="Kawachi M."/>
        </authorList>
    </citation>
    <scope>NUCLEOTIDE SEQUENCE</scope>
    <source>
        <strain evidence="2">NIES-4236</strain>
    </source>
</reference>
<protein>
    <submittedName>
        <fullName evidence="2">Uncharacterized protein</fullName>
    </submittedName>
</protein>
<dbReference type="EMBL" id="BLAY01000004">
    <property type="protein sequence ID" value="GET35738.1"/>
    <property type="molecule type" value="Genomic_DNA"/>
</dbReference>
<proteinExistence type="predicted"/>
<dbReference type="Proteomes" id="UP001050975">
    <property type="component" value="Unassembled WGS sequence"/>
</dbReference>
<evidence type="ECO:0000313" key="2">
    <source>
        <dbReference type="EMBL" id="GET35738.1"/>
    </source>
</evidence>
<accession>A0AAV3X0Q0</accession>
<gene>
    <name evidence="2" type="ORF">MiSe_04830</name>
</gene>
<sequence>MTAEIGNTNKETRLLKQYLRQFSATPPAPRLKPGATQTKPTYVGLKPTKPA</sequence>
<comment type="caution">
    <text evidence="2">The sequence shown here is derived from an EMBL/GenBank/DDBJ whole genome shotgun (WGS) entry which is preliminary data.</text>
</comment>
<evidence type="ECO:0000313" key="3">
    <source>
        <dbReference type="Proteomes" id="UP001050975"/>
    </source>
</evidence>
<name>A0AAV3X0Q0_9CYAN</name>
<evidence type="ECO:0000256" key="1">
    <source>
        <dbReference type="SAM" id="MobiDB-lite"/>
    </source>
</evidence>
<organism evidence="2 3">
    <name type="scientific">Microseira wollei NIES-4236</name>
    <dbReference type="NCBI Taxonomy" id="2530354"/>
    <lineage>
        <taxon>Bacteria</taxon>
        <taxon>Bacillati</taxon>
        <taxon>Cyanobacteriota</taxon>
        <taxon>Cyanophyceae</taxon>
        <taxon>Oscillatoriophycideae</taxon>
        <taxon>Aerosakkonematales</taxon>
        <taxon>Aerosakkonemataceae</taxon>
        <taxon>Microseira</taxon>
    </lineage>
</organism>
<keyword evidence="3" id="KW-1185">Reference proteome</keyword>